<reference evidence="1" key="1">
    <citation type="submission" date="2023-11" db="EMBL/GenBank/DDBJ databases">
        <authorList>
            <person name="Poullet M."/>
        </authorList>
    </citation>
    <scope>NUCLEOTIDE SEQUENCE</scope>
    <source>
        <strain evidence="1">E1834</strain>
    </source>
</reference>
<gene>
    <name evidence="1" type="ORF">MENTE1834_LOCUS32933</name>
</gene>
<protein>
    <submittedName>
        <fullName evidence="1">Uncharacterized protein</fullName>
    </submittedName>
</protein>
<accession>A0ACB1A5D6</accession>
<keyword evidence="2" id="KW-1185">Reference proteome</keyword>
<dbReference type="Proteomes" id="UP001497535">
    <property type="component" value="Unassembled WGS sequence"/>
</dbReference>
<organism evidence="1 2">
    <name type="scientific">Meloidogyne enterolobii</name>
    <name type="common">Root-knot nematode worm</name>
    <name type="synonym">Meloidogyne mayaguensis</name>
    <dbReference type="NCBI Taxonomy" id="390850"/>
    <lineage>
        <taxon>Eukaryota</taxon>
        <taxon>Metazoa</taxon>
        <taxon>Ecdysozoa</taxon>
        <taxon>Nematoda</taxon>
        <taxon>Chromadorea</taxon>
        <taxon>Rhabditida</taxon>
        <taxon>Tylenchina</taxon>
        <taxon>Tylenchomorpha</taxon>
        <taxon>Tylenchoidea</taxon>
        <taxon>Meloidogynidae</taxon>
        <taxon>Meloidogyninae</taxon>
        <taxon>Meloidogyne</taxon>
    </lineage>
</organism>
<name>A0ACB1A5D6_MELEN</name>
<evidence type="ECO:0000313" key="1">
    <source>
        <dbReference type="EMBL" id="CAK5085478.1"/>
    </source>
</evidence>
<comment type="caution">
    <text evidence="1">The sequence shown here is derived from an EMBL/GenBank/DDBJ whole genome shotgun (WGS) entry which is preliminary data.</text>
</comment>
<dbReference type="EMBL" id="CAVMJV010000057">
    <property type="protein sequence ID" value="CAK5085478.1"/>
    <property type="molecule type" value="Genomic_DNA"/>
</dbReference>
<proteinExistence type="predicted"/>
<evidence type="ECO:0000313" key="2">
    <source>
        <dbReference type="Proteomes" id="UP001497535"/>
    </source>
</evidence>
<sequence>MTEENNNNHSSPSSPSELPIVSINFDRRLPVLHSYLGDVHQGELLFESLYEEPNTQLKVPVLLMGEVCLLPGQKLPLKLYARTSIEFMSDPIRQRSYFALFTRNENVLFQNAQDFSKIPCHSAGTLFQVFFKFIFKPYIFCVSLVFVFLNVFLCVFPYFGAKYFLMYLCFRLFLCIFRFCITVFFWVFCSCVSVSFSCLCFRMYFSYFLCFFRIFVFYVCFSVFLYFLIFFFIFYIQNAFANDDDHHMTIQIIGRQRCSLNSHLMLHDIYMEDIAITICNPVDVRVLDEEVLSKQIIKFPESSINRLKENERNKFLASLTPHTTFIYNYSSTENFVKRLVNWLSVWFKRSQIDLIINQGMTIFSFWVASNIPMSLDSKLLLLEENSTDRRLRMEWRIISQVYKNDIRLMFRVL</sequence>